<proteinExistence type="predicted"/>
<organism evidence="1 2">
    <name type="scientific">Pinctada imbricata</name>
    <name type="common">Atlantic pearl-oyster</name>
    <name type="synonym">Pinctada martensii</name>
    <dbReference type="NCBI Taxonomy" id="66713"/>
    <lineage>
        <taxon>Eukaryota</taxon>
        <taxon>Metazoa</taxon>
        <taxon>Spiralia</taxon>
        <taxon>Lophotrochozoa</taxon>
        <taxon>Mollusca</taxon>
        <taxon>Bivalvia</taxon>
        <taxon>Autobranchia</taxon>
        <taxon>Pteriomorphia</taxon>
        <taxon>Pterioida</taxon>
        <taxon>Pterioidea</taxon>
        <taxon>Pteriidae</taxon>
        <taxon>Pinctada</taxon>
    </lineage>
</organism>
<keyword evidence="2" id="KW-1185">Reference proteome</keyword>
<dbReference type="Proteomes" id="UP001186944">
    <property type="component" value="Unassembled WGS sequence"/>
</dbReference>
<dbReference type="AlphaFoldDB" id="A0AA88YJL6"/>
<reference evidence="1" key="1">
    <citation type="submission" date="2019-08" db="EMBL/GenBank/DDBJ databases">
        <title>The improved chromosome-level genome for the pearl oyster Pinctada fucata martensii using PacBio sequencing and Hi-C.</title>
        <authorList>
            <person name="Zheng Z."/>
        </authorList>
    </citation>
    <scope>NUCLEOTIDE SEQUENCE</scope>
    <source>
        <strain evidence="1">ZZ-2019</strain>
        <tissue evidence="1">Adductor muscle</tissue>
    </source>
</reference>
<dbReference type="EMBL" id="VSWD01000002">
    <property type="protein sequence ID" value="KAK3106865.1"/>
    <property type="molecule type" value="Genomic_DNA"/>
</dbReference>
<sequence length="134" mass="14695">MHKIQKAKINGAKINAKINGAKINAKINGAKINAKINGAKINAKINGAKINAKINGAKINAKINGAKINAKINGAIVIDLAVSENHFGIFPLQEMTHVKRSLGKGIYILQSWLPFITSLFSFERTENLPRFRYF</sequence>
<name>A0AA88YJL6_PINIB</name>
<gene>
    <name evidence="1" type="ORF">FSP39_001641</name>
</gene>
<evidence type="ECO:0000313" key="1">
    <source>
        <dbReference type="EMBL" id="KAK3106865.1"/>
    </source>
</evidence>
<accession>A0AA88YJL6</accession>
<evidence type="ECO:0000313" key="2">
    <source>
        <dbReference type="Proteomes" id="UP001186944"/>
    </source>
</evidence>
<comment type="caution">
    <text evidence="1">The sequence shown here is derived from an EMBL/GenBank/DDBJ whole genome shotgun (WGS) entry which is preliminary data.</text>
</comment>
<protein>
    <submittedName>
        <fullName evidence="1">Uncharacterized protein</fullName>
    </submittedName>
</protein>